<dbReference type="GO" id="GO:0016491">
    <property type="term" value="F:oxidoreductase activity"/>
    <property type="evidence" value="ECO:0007669"/>
    <property type="project" value="TreeGrafter"/>
</dbReference>
<dbReference type="RefSeq" id="WP_243726847.1">
    <property type="nucleotide sequence ID" value="NZ_SLWS01000003.1"/>
</dbReference>
<dbReference type="PRINTS" id="PR00080">
    <property type="entry name" value="SDRFAMILY"/>
</dbReference>
<protein>
    <submittedName>
        <fullName evidence="2">NADP-dependent 3-hydroxy acid dehydrogenase YdfG</fullName>
    </submittedName>
</protein>
<proteinExistence type="inferred from homology"/>
<dbReference type="PRINTS" id="PR00081">
    <property type="entry name" value="GDHRDH"/>
</dbReference>
<reference evidence="2 3" key="1">
    <citation type="submission" date="2019-03" db="EMBL/GenBank/DDBJ databases">
        <title>Genomic Encyclopedia of Type Strains, Phase IV (KMG-IV): sequencing the most valuable type-strain genomes for metagenomic binning, comparative biology and taxonomic classification.</title>
        <authorList>
            <person name="Goeker M."/>
        </authorList>
    </citation>
    <scope>NUCLEOTIDE SEQUENCE [LARGE SCALE GENOMIC DNA]</scope>
    <source>
        <strain evidence="2 3">DSM 45934</strain>
    </source>
</reference>
<organism evidence="2 3">
    <name type="scientific">Actinocrispum wychmicini</name>
    <dbReference type="NCBI Taxonomy" id="1213861"/>
    <lineage>
        <taxon>Bacteria</taxon>
        <taxon>Bacillati</taxon>
        <taxon>Actinomycetota</taxon>
        <taxon>Actinomycetes</taxon>
        <taxon>Pseudonocardiales</taxon>
        <taxon>Pseudonocardiaceae</taxon>
        <taxon>Actinocrispum</taxon>
    </lineage>
</organism>
<dbReference type="Proteomes" id="UP000295680">
    <property type="component" value="Unassembled WGS sequence"/>
</dbReference>
<dbReference type="InterPro" id="IPR002347">
    <property type="entry name" value="SDR_fam"/>
</dbReference>
<dbReference type="GO" id="GO:0008202">
    <property type="term" value="P:steroid metabolic process"/>
    <property type="evidence" value="ECO:0007669"/>
    <property type="project" value="TreeGrafter"/>
</dbReference>
<name>A0A4R2K2J1_9PSEU</name>
<dbReference type="Pfam" id="PF00106">
    <property type="entry name" value="adh_short"/>
    <property type="match status" value="1"/>
</dbReference>
<dbReference type="InterPro" id="IPR036291">
    <property type="entry name" value="NAD(P)-bd_dom_sf"/>
</dbReference>
<comment type="similarity">
    <text evidence="1">Belongs to the short-chain dehydrogenases/reductases (SDR) family.</text>
</comment>
<gene>
    <name evidence="2" type="ORF">EV192_103100</name>
</gene>
<dbReference type="AlphaFoldDB" id="A0A4R2K2J1"/>
<dbReference type="PANTHER" id="PTHR43313">
    <property type="entry name" value="SHORT-CHAIN DEHYDROGENASE/REDUCTASE FAMILY 9C"/>
    <property type="match status" value="1"/>
</dbReference>
<sequence>MAKKSISADGRSVVFTGASSGLGWAGALELERVGFQVFASVRKAEDGEKLVAESAHGRVRPVIMDVTKPDQIRQAVAEVGPEPLWGLVNNAGISIPGPLECVSPDQLRLQLDTNVVGQLAVIQAFLPLLRAGRGRIVNVTSGLGRIAVPFLGAYAAAQFAKEGMSDALRRELKPFGVSVSVVQPGVIVSPIWDKLTTMAHEILAHGRPETTELYRDSFLRFLTTSEQEAKQSKTQPADFAKVVVRALTDGRPKTRYHVGIDMTAAAVLARVVPDRLLDKRFAA</sequence>
<dbReference type="EMBL" id="SLWS01000003">
    <property type="protein sequence ID" value="TCO60525.1"/>
    <property type="molecule type" value="Genomic_DNA"/>
</dbReference>
<evidence type="ECO:0000313" key="3">
    <source>
        <dbReference type="Proteomes" id="UP000295680"/>
    </source>
</evidence>
<dbReference type="CDD" id="cd05374">
    <property type="entry name" value="17beta-HSD-like_SDR_c"/>
    <property type="match status" value="1"/>
</dbReference>
<dbReference type="PANTHER" id="PTHR43313:SF1">
    <property type="entry name" value="3BETA-HYDROXYSTEROID DEHYDROGENASE DHS-16"/>
    <property type="match status" value="1"/>
</dbReference>
<keyword evidence="3" id="KW-1185">Reference proteome</keyword>
<evidence type="ECO:0000256" key="1">
    <source>
        <dbReference type="RuleBase" id="RU000363"/>
    </source>
</evidence>
<dbReference type="SUPFAM" id="SSF51735">
    <property type="entry name" value="NAD(P)-binding Rossmann-fold domains"/>
    <property type="match status" value="1"/>
</dbReference>
<evidence type="ECO:0000313" key="2">
    <source>
        <dbReference type="EMBL" id="TCO60525.1"/>
    </source>
</evidence>
<comment type="caution">
    <text evidence="2">The sequence shown here is derived from an EMBL/GenBank/DDBJ whole genome shotgun (WGS) entry which is preliminary data.</text>
</comment>
<accession>A0A4R2K2J1</accession>
<dbReference type="Gene3D" id="3.40.50.720">
    <property type="entry name" value="NAD(P)-binding Rossmann-like Domain"/>
    <property type="match status" value="1"/>
</dbReference>